<dbReference type="InterPro" id="IPR036162">
    <property type="entry name" value="Resolvase-like_N_sf"/>
</dbReference>
<dbReference type="Pfam" id="PF13408">
    <property type="entry name" value="Zn_ribbon_recom"/>
    <property type="match status" value="1"/>
</dbReference>
<reference evidence="7" key="1">
    <citation type="submission" date="2024-02" db="EMBL/GenBank/DDBJ databases">
        <authorList>
            <consortium name="ELIXIR-Norway"/>
            <consortium name="Elixir Norway"/>
        </authorList>
    </citation>
    <scope>NUCLEOTIDE SEQUENCE</scope>
</reference>
<dbReference type="PANTHER" id="PTHR30461">
    <property type="entry name" value="DNA-INVERTASE FROM LAMBDOID PROPHAGE"/>
    <property type="match status" value="1"/>
</dbReference>
<feature type="domain" description="Resolvase/invertase-type recombinase catalytic" evidence="5">
    <location>
        <begin position="2"/>
        <end position="155"/>
    </location>
</feature>
<evidence type="ECO:0000256" key="4">
    <source>
        <dbReference type="SAM" id="Coils"/>
    </source>
</evidence>
<feature type="coiled-coil region" evidence="4">
    <location>
        <begin position="384"/>
        <end position="447"/>
    </location>
</feature>
<evidence type="ECO:0000259" key="6">
    <source>
        <dbReference type="PROSITE" id="PS51737"/>
    </source>
</evidence>
<evidence type="ECO:0000313" key="7">
    <source>
        <dbReference type="EMBL" id="CAK9252639.1"/>
    </source>
</evidence>
<dbReference type="Proteomes" id="UP001497444">
    <property type="component" value="Unassembled WGS sequence"/>
</dbReference>
<dbReference type="PROSITE" id="PS00397">
    <property type="entry name" value="RECOMBINASES_1"/>
    <property type="match status" value="1"/>
</dbReference>
<protein>
    <recommendedName>
        <fullName evidence="9">Recombinase family protein</fullName>
    </recommendedName>
</protein>
<proteinExistence type="predicted"/>
<keyword evidence="2" id="KW-0238">DNA-binding</keyword>
<dbReference type="Gene3D" id="3.40.50.1390">
    <property type="entry name" value="Resolvase, N-terminal catalytic domain"/>
    <property type="match status" value="1"/>
</dbReference>
<dbReference type="InterPro" id="IPR025827">
    <property type="entry name" value="Zn_ribbon_recom_dom"/>
</dbReference>
<dbReference type="Pfam" id="PF00239">
    <property type="entry name" value="Resolvase"/>
    <property type="match status" value="1"/>
</dbReference>
<organism evidence="7 8">
    <name type="scientific">Sphagnum jensenii</name>
    <dbReference type="NCBI Taxonomy" id="128206"/>
    <lineage>
        <taxon>Eukaryota</taxon>
        <taxon>Viridiplantae</taxon>
        <taxon>Streptophyta</taxon>
        <taxon>Embryophyta</taxon>
        <taxon>Bryophyta</taxon>
        <taxon>Sphagnophytina</taxon>
        <taxon>Sphagnopsida</taxon>
        <taxon>Sphagnales</taxon>
        <taxon>Sphagnaceae</taxon>
        <taxon>Sphagnum</taxon>
    </lineage>
</organism>
<dbReference type="PROSITE" id="PS51736">
    <property type="entry name" value="RECOMBINASES_3"/>
    <property type="match status" value="1"/>
</dbReference>
<name>A0ABP0VE03_9BRYO</name>
<evidence type="ECO:0000259" key="5">
    <source>
        <dbReference type="PROSITE" id="PS51736"/>
    </source>
</evidence>
<evidence type="ECO:0000313" key="8">
    <source>
        <dbReference type="Proteomes" id="UP001497444"/>
    </source>
</evidence>
<dbReference type="InterPro" id="IPR011109">
    <property type="entry name" value="DNA_bind_recombinase_dom"/>
</dbReference>
<dbReference type="PANTHER" id="PTHR30461:SF23">
    <property type="entry name" value="DNA RECOMBINASE-RELATED"/>
    <property type="match status" value="1"/>
</dbReference>
<keyword evidence="1" id="KW-0229">DNA integration</keyword>
<dbReference type="Gene3D" id="3.90.1750.20">
    <property type="entry name" value="Putative Large Serine Recombinase, Chain B, Domain 2"/>
    <property type="match status" value="1"/>
</dbReference>
<evidence type="ECO:0000256" key="1">
    <source>
        <dbReference type="ARBA" id="ARBA00022908"/>
    </source>
</evidence>
<dbReference type="Pfam" id="PF07508">
    <property type="entry name" value="Recombinase"/>
    <property type="match status" value="1"/>
</dbReference>
<dbReference type="SMART" id="SM00857">
    <property type="entry name" value="Resolvase"/>
    <property type="match status" value="1"/>
</dbReference>
<gene>
    <name evidence="7" type="ORF">CSSPJE1EN1_LOCUS28017</name>
</gene>
<dbReference type="InterPro" id="IPR038109">
    <property type="entry name" value="DNA_bind_recomb_sf"/>
</dbReference>
<dbReference type="PROSITE" id="PS51737">
    <property type="entry name" value="RECOMBINASE_DNA_BIND"/>
    <property type="match status" value="1"/>
</dbReference>
<accession>A0ABP0VE03</accession>
<evidence type="ECO:0000256" key="3">
    <source>
        <dbReference type="ARBA" id="ARBA00023172"/>
    </source>
</evidence>
<dbReference type="CDD" id="cd00338">
    <property type="entry name" value="Ser_Recombinase"/>
    <property type="match status" value="1"/>
</dbReference>
<evidence type="ECO:0008006" key="9">
    <source>
        <dbReference type="Google" id="ProtNLM"/>
    </source>
</evidence>
<keyword evidence="3" id="KW-0233">DNA recombination</keyword>
<dbReference type="InterPro" id="IPR006118">
    <property type="entry name" value="Recombinase_CS"/>
</dbReference>
<keyword evidence="8" id="KW-1185">Reference proteome</keyword>
<comment type="caution">
    <text evidence="7">The sequence shown here is derived from an EMBL/GenBank/DDBJ whole genome shotgun (WGS) entry which is preliminary data.</text>
</comment>
<keyword evidence="4" id="KW-0175">Coiled coil</keyword>
<dbReference type="SUPFAM" id="SSF53041">
    <property type="entry name" value="Resolvase-like"/>
    <property type="match status" value="1"/>
</dbReference>
<dbReference type="InterPro" id="IPR006119">
    <property type="entry name" value="Resolv_N"/>
</dbReference>
<dbReference type="InterPro" id="IPR050639">
    <property type="entry name" value="SSR_resolvase"/>
</dbReference>
<feature type="domain" description="Recombinase" evidence="6">
    <location>
        <begin position="159"/>
        <end position="290"/>
    </location>
</feature>
<sequence>MQIALYARVSTGRQAENELSIPDQLRQMRQWAERQGHVVAKEYIEPGATATDDKRPVFQDMMADATMKGTSPFQMIVVHSFSRFFRDHVEGAIYQRRLRKHGVRVESITQNTSDDPSGEMHRSMIMLFDEYQSKENAKHTLRGMNENARQGYFNGSKAPFGYKTIDAGQTGTRGRIKKKLAVLESEAEVVREIFDLYLNGRNAPRMGMKDIAKHLNGKKSLMRGKLWRVQAIQLILSSLTYSGWHVFNKLDSKTRQIKDEAEWVKIPVPAIIDQELFDKATKLRKSHTPKMCNPRAVASPNLLTGILKCDCGATMVLQTAKNNQYRYYKCSARISKGDTACTSKSYPMDKLDNLVLDAFRGKIYTPEYIRTIIDTLRSHANKHGGEEKIRLKKLDNELKDLEQAENKLFEAIEKGVLELDDRLKIRVQQNKSRRETITSEMAELQSKTQAPLQTLTPQKIEAVARVLNKRFSTSTPFSRAYLKATISEIRVSGDLLKLSGENKTIADLVASNGKIDADKQVLGSIPDWRPLRDSNPCYYRERAVNGTFWF</sequence>
<evidence type="ECO:0000256" key="2">
    <source>
        <dbReference type="ARBA" id="ARBA00023125"/>
    </source>
</evidence>
<dbReference type="EMBL" id="CAXAQS010000680">
    <property type="protein sequence ID" value="CAK9252639.1"/>
    <property type="molecule type" value="Genomic_DNA"/>
</dbReference>